<reference evidence="1" key="2">
    <citation type="journal article" date="2018" name="Sci. Data">
        <title>The draft genome sequence of cork oak.</title>
        <authorList>
            <person name="Ramos A.M."/>
            <person name="Usie A."/>
            <person name="Barbosa P."/>
            <person name="Barros P.M."/>
            <person name="Capote T."/>
            <person name="Chaves I."/>
            <person name="Simoes F."/>
            <person name="Abreu I."/>
            <person name="Carrasquinho I."/>
            <person name="Faro C."/>
            <person name="Guimaraes J.B."/>
            <person name="Mendonca D."/>
            <person name="Nobrega F."/>
            <person name="Rodrigues L."/>
            <person name="Saibo N.J.M."/>
            <person name="Varela M.C."/>
            <person name="Egas C."/>
            <person name="Matos J."/>
            <person name="Miguel C.M."/>
            <person name="Oliveira M.M."/>
            <person name="Ricardo C.P."/>
            <person name="Goncalves S."/>
        </authorList>
    </citation>
    <scope>NUCLEOTIDE SEQUENCE [LARGE SCALE GENOMIC DNA]</scope>
    <source>
        <strain evidence="1">HL8</strain>
    </source>
</reference>
<reference evidence="1" key="1">
    <citation type="submission" date="2017-12" db="EMBL/GenBank/DDBJ databases">
        <authorList>
            <person name="Barbosa P."/>
            <person name="Usie A."/>
            <person name="Ramos A.M."/>
        </authorList>
    </citation>
    <scope>NUCLEOTIDE SEQUENCE</scope>
    <source>
        <strain evidence="1">HL8</strain>
        <tissue evidence="1">Leaves</tissue>
    </source>
</reference>
<proteinExistence type="predicted"/>
<dbReference type="Pfam" id="PF05056">
    <property type="entry name" value="DUF674"/>
    <property type="match status" value="2"/>
</dbReference>
<organism evidence="1">
    <name type="scientific">Quercus suber</name>
    <name type="common">Cork oak</name>
    <dbReference type="NCBI Taxonomy" id="58331"/>
    <lineage>
        <taxon>Eukaryota</taxon>
        <taxon>Viridiplantae</taxon>
        <taxon>Streptophyta</taxon>
        <taxon>Embryophyta</taxon>
        <taxon>Tracheophyta</taxon>
        <taxon>Spermatophyta</taxon>
        <taxon>Magnoliopsida</taxon>
        <taxon>eudicotyledons</taxon>
        <taxon>Gunneridae</taxon>
        <taxon>Pentapetalae</taxon>
        <taxon>rosids</taxon>
        <taxon>fabids</taxon>
        <taxon>Fagales</taxon>
        <taxon>Fagaceae</taxon>
        <taxon>Quercus</taxon>
    </lineage>
</organism>
<reference evidence="1" key="3">
    <citation type="submission" date="2023-07" db="EMBL/GenBank/DDBJ databases">
        <title>An improved reference 1 genome and first organelle genomes of Quercus suber.</title>
        <authorList>
            <consortium name="Genosuber Consortium"/>
            <person name="Usie A."/>
            <person name="Serra O."/>
            <person name="Barros P."/>
        </authorList>
    </citation>
    <scope>NUCLEOTIDE SEQUENCE</scope>
    <source>
        <strain evidence="1">HL8</strain>
        <tissue evidence="1">Leaves</tissue>
    </source>
</reference>
<sequence>MAATKVSLKLLIDKKSHQVLFAEAGKEFVDFLITIFALPVGTVIRLLKKQGMVGCLQNFYESIENLSDTYLQPDQNKDSLLKPKVYFSGGVVPLQLPNVESSSTSRKFYRCNNTSISYGYSTNCISYVSANSRAICPSCQNFMNRELNFVDPPSSNNPGSSSEGGYVKGVVTYMVMDNLVVNPLSTISSITLLNNFNVKEVGNLEEKVVDLGMDEGVKLLKASLLSNKMAATKVSLKLLIDSKGQRVLFAEAGKEFVDFLITILALPVGTVIRLLKKQGMVGCLQDFYESIESLSDTYLQPKQNKDSLLKPKVYISGGGVVPLQLPNIESSTSRKFYRCVQGHAYVSDDRNTSCPSCTRPSITMTSELTYVDSRSGNNSGSSSEGGYVKGVVTYMVMDDLVVKPMSTISSITLLNNFNVKDVGALEEKVVDLGMEEGLKLLKASLLTKNLLVSM</sequence>
<accession>A0AAW0M332</accession>
<dbReference type="PANTHER" id="PTHR33103:SF19">
    <property type="entry name" value="OS09G0544700 PROTEIN"/>
    <property type="match status" value="1"/>
</dbReference>
<evidence type="ECO:0008006" key="2">
    <source>
        <dbReference type="Google" id="ProtNLM"/>
    </source>
</evidence>
<comment type="caution">
    <text evidence="1">The sequence shown here is derived from an EMBL/GenBank/DDBJ whole genome shotgun (WGS) entry which is preliminary data.</text>
</comment>
<dbReference type="PANTHER" id="PTHR33103">
    <property type="entry name" value="OS01G0153900 PROTEIN"/>
    <property type="match status" value="1"/>
</dbReference>
<dbReference type="EMBL" id="PKMF04000021">
    <property type="protein sequence ID" value="KAK7858255.1"/>
    <property type="molecule type" value="Genomic_DNA"/>
</dbReference>
<evidence type="ECO:0000313" key="1">
    <source>
        <dbReference type="EMBL" id="KAK7858255.1"/>
    </source>
</evidence>
<name>A0AAW0M332_QUESU</name>
<gene>
    <name evidence="1" type="ORF">CFP56_013807</name>
</gene>
<dbReference type="AlphaFoldDB" id="A0AAW0M332"/>
<dbReference type="InterPro" id="IPR007750">
    <property type="entry name" value="DUF674"/>
</dbReference>
<protein>
    <recommendedName>
        <fullName evidence="2">DUF674 domain-containing protein</fullName>
    </recommendedName>
</protein>